<dbReference type="EMBL" id="BNJK01000001">
    <property type="protein sequence ID" value="GHO92253.1"/>
    <property type="molecule type" value="Genomic_DNA"/>
</dbReference>
<name>A0A8J3IET6_9CHLR</name>
<evidence type="ECO:0000313" key="3">
    <source>
        <dbReference type="Proteomes" id="UP000597444"/>
    </source>
</evidence>
<organism evidence="2 3">
    <name type="scientific">Reticulibacter mediterranei</name>
    <dbReference type="NCBI Taxonomy" id="2778369"/>
    <lineage>
        <taxon>Bacteria</taxon>
        <taxon>Bacillati</taxon>
        <taxon>Chloroflexota</taxon>
        <taxon>Ktedonobacteria</taxon>
        <taxon>Ktedonobacterales</taxon>
        <taxon>Reticulibacteraceae</taxon>
        <taxon>Reticulibacter</taxon>
    </lineage>
</organism>
<dbReference type="Proteomes" id="UP000597444">
    <property type="component" value="Unassembled WGS sequence"/>
</dbReference>
<reference evidence="2" key="1">
    <citation type="submission" date="2020-10" db="EMBL/GenBank/DDBJ databases">
        <title>Taxonomic study of unclassified bacteria belonging to the class Ktedonobacteria.</title>
        <authorList>
            <person name="Yabe S."/>
            <person name="Wang C.M."/>
            <person name="Zheng Y."/>
            <person name="Sakai Y."/>
            <person name="Cavaletti L."/>
            <person name="Monciardini P."/>
            <person name="Donadio S."/>
        </authorList>
    </citation>
    <scope>NUCLEOTIDE SEQUENCE</scope>
    <source>
        <strain evidence="2">ID150040</strain>
    </source>
</reference>
<proteinExistence type="predicted"/>
<protein>
    <submittedName>
        <fullName evidence="2">Uncharacterized protein</fullName>
    </submittedName>
</protein>
<sequence>MMNKKPPVGKTLTWAYAAVTAVTAISIIVPILMEKIARKEKR</sequence>
<keyword evidence="1" id="KW-1133">Transmembrane helix</keyword>
<comment type="caution">
    <text evidence="2">The sequence shown here is derived from an EMBL/GenBank/DDBJ whole genome shotgun (WGS) entry which is preliminary data.</text>
</comment>
<keyword evidence="3" id="KW-1185">Reference proteome</keyword>
<dbReference type="AlphaFoldDB" id="A0A8J3IET6"/>
<accession>A0A8J3IET6</accession>
<keyword evidence="1" id="KW-0472">Membrane</keyword>
<feature type="transmembrane region" description="Helical" evidence="1">
    <location>
        <begin position="12"/>
        <end position="33"/>
    </location>
</feature>
<evidence type="ECO:0000313" key="2">
    <source>
        <dbReference type="EMBL" id="GHO92253.1"/>
    </source>
</evidence>
<dbReference type="RefSeq" id="WP_268963452.1">
    <property type="nucleotide sequence ID" value="NZ_BNJK01000001.1"/>
</dbReference>
<evidence type="ECO:0000256" key="1">
    <source>
        <dbReference type="SAM" id="Phobius"/>
    </source>
</evidence>
<gene>
    <name evidence="2" type="ORF">KSF_023010</name>
</gene>
<keyword evidence="1" id="KW-0812">Transmembrane</keyword>